<comment type="pathway">
    <text evidence="22">Glycan biosynthesis.</text>
</comment>
<evidence type="ECO:0000256" key="3">
    <source>
        <dbReference type="ARBA" id="ARBA00018637"/>
    </source>
</evidence>
<dbReference type="NCBIfam" id="NF007061">
    <property type="entry name" value="PRK09506.1"/>
    <property type="match status" value="1"/>
</dbReference>
<keyword evidence="10" id="KW-0378">Hydrolase</keyword>
<dbReference type="InterPro" id="IPR013689">
    <property type="entry name" value="RNA_helicase_ATP-dep_HrpB_C"/>
</dbReference>
<dbReference type="Proteomes" id="UP000410492">
    <property type="component" value="Unassembled WGS sequence"/>
</dbReference>
<dbReference type="PANTHER" id="PTHR43519">
    <property type="entry name" value="ATP-DEPENDENT RNA HELICASE HRPB"/>
    <property type="match status" value="1"/>
</dbReference>
<dbReference type="GO" id="GO:0005886">
    <property type="term" value="C:plasma membrane"/>
    <property type="evidence" value="ECO:0007669"/>
    <property type="project" value="UniProtKB-SubCell"/>
</dbReference>
<dbReference type="SMART" id="SM00847">
    <property type="entry name" value="HA2"/>
    <property type="match status" value="1"/>
</dbReference>
<dbReference type="SMART" id="SM00487">
    <property type="entry name" value="DEXDc"/>
    <property type="match status" value="1"/>
</dbReference>
<dbReference type="Gene3D" id="3.40.710.10">
    <property type="entry name" value="DD-peptidase/beta-lactamase superfamily"/>
    <property type="match status" value="1"/>
</dbReference>
<evidence type="ECO:0000313" key="28">
    <source>
        <dbReference type="Proteomes" id="UP000410492"/>
    </source>
</evidence>
<dbReference type="Pfam" id="PF08482">
    <property type="entry name" value="HrpB_C"/>
    <property type="match status" value="1"/>
</dbReference>
<evidence type="ECO:0000256" key="17">
    <source>
        <dbReference type="ARBA" id="ARBA00023268"/>
    </source>
</evidence>
<dbReference type="SMART" id="SM00490">
    <property type="entry name" value="HELICc"/>
    <property type="match status" value="1"/>
</dbReference>
<evidence type="ECO:0000256" key="15">
    <source>
        <dbReference type="ARBA" id="ARBA00023136"/>
    </source>
</evidence>
<evidence type="ECO:0000256" key="12">
    <source>
        <dbReference type="ARBA" id="ARBA00022840"/>
    </source>
</evidence>
<evidence type="ECO:0000256" key="22">
    <source>
        <dbReference type="ARBA" id="ARBA00060592"/>
    </source>
</evidence>
<dbReference type="NCBIfam" id="TIGR01970">
    <property type="entry name" value="DEAH_box_HrpB"/>
    <property type="match status" value="1"/>
</dbReference>
<dbReference type="InterPro" id="IPR056329">
    <property type="entry name" value="CON_HrpB"/>
</dbReference>
<keyword evidence="8" id="KW-0808">Transferase</keyword>
<dbReference type="CDD" id="cd18791">
    <property type="entry name" value="SF2_C_RHA"/>
    <property type="match status" value="1"/>
</dbReference>
<dbReference type="Pfam" id="PF00912">
    <property type="entry name" value="Transgly"/>
    <property type="match status" value="1"/>
</dbReference>
<proteinExistence type="predicted"/>
<dbReference type="InterPro" id="IPR001264">
    <property type="entry name" value="Glyco_trans_51"/>
</dbReference>
<keyword evidence="6" id="KW-0645">Protease</keyword>
<evidence type="ECO:0000313" key="27">
    <source>
        <dbReference type="EMBL" id="VEN34072.1"/>
    </source>
</evidence>
<keyword evidence="16" id="KW-0046">Antibiotic resistance</keyword>
<keyword evidence="14" id="KW-0573">Peptidoglycan synthesis</keyword>
<dbReference type="InterPro" id="IPR028166">
    <property type="entry name" value="UB2H"/>
</dbReference>
<keyword evidence="24" id="KW-1133">Transmembrane helix</keyword>
<dbReference type="PROSITE" id="PS51192">
    <property type="entry name" value="HELICASE_ATP_BIND_1"/>
    <property type="match status" value="1"/>
</dbReference>
<keyword evidence="12" id="KW-0067">ATP-binding</keyword>
<evidence type="ECO:0000256" key="11">
    <source>
        <dbReference type="ARBA" id="ARBA00022806"/>
    </source>
</evidence>
<dbReference type="PROSITE" id="PS51194">
    <property type="entry name" value="HELICASE_CTER"/>
    <property type="match status" value="1"/>
</dbReference>
<dbReference type="GO" id="GO:0071555">
    <property type="term" value="P:cell wall organization"/>
    <property type="evidence" value="ECO:0007669"/>
    <property type="project" value="UniProtKB-KW"/>
</dbReference>
<evidence type="ECO:0000259" key="26">
    <source>
        <dbReference type="PROSITE" id="PS51194"/>
    </source>
</evidence>
<evidence type="ECO:0000256" key="6">
    <source>
        <dbReference type="ARBA" id="ARBA00022670"/>
    </source>
</evidence>
<dbReference type="FunFam" id="1.10.3810.10:FF:000002">
    <property type="entry name" value="Penicillin-binding protein 1B"/>
    <property type="match status" value="1"/>
</dbReference>
<dbReference type="InterPro" id="IPR007502">
    <property type="entry name" value="Helicase-assoc_dom"/>
</dbReference>
<evidence type="ECO:0000256" key="24">
    <source>
        <dbReference type="SAM" id="Phobius"/>
    </source>
</evidence>
<keyword evidence="4" id="KW-1003">Cell membrane</keyword>
<keyword evidence="15 24" id="KW-0472">Membrane</keyword>
<evidence type="ECO:0000256" key="9">
    <source>
        <dbReference type="ARBA" id="ARBA00022741"/>
    </source>
</evidence>
<keyword evidence="28" id="KW-1185">Reference proteome</keyword>
<dbReference type="InterPro" id="IPR010225">
    <property type="entry name" value="HrpB"/>
</dbReference>
<name>A0A653BEQ3_CALMS</name>
<keyword evidence="7" id="KW-0328">Glycosyltransferase</keyword>
<dbReference type="Gene3D" id="1.20.120.1080">
    <property type="match status" value="1"/>
</dbReference>
<comment type="subcellular location">
    <subcellularLocation>
        <location evidence="1">Cell membrane</location>
    </subcellularLocation>
</comment>
<dbReference type="SUPFAM" id="SSF53955">
    <property type="entry name" value="Lysozyme-like"/>
    <property type="match status" value="1"/>
</dbReference>
<keyword evidence="24" id="KW-0812">Transmembrane</keyword>
<dbReference type="InterPro" id="IPR027417">
    <property type="entry name" value="P-loop_NTPase"/>
</dbReference>
<protein>
    <recommendedName>
        <fullName evidence="3">Penicillin-binding protein 1B</fullName>
        <ecNumber evidence="20">2.4.99.28</ecNumber>
    </recommendedName>
    <alternativeName>
        <fullName evidence="19">Murein polymerase</fullName>
    </alternativeName>
</protein>
<evidence type="ECO:0000256" key="2">
    <source>
        <dbReference type="ARBA" id="ARBA00004752"/>
    </source>
</evidence>
<dbReference type="EMBL" id="CAACVG010000435">
    <property type="protein sequence ID" value="VEN34072.1"/>
    <property type="molecule type" value="Genomic_DNA"/>
</dbReference>
<feature type="region of interest" description="Disordered" evidence="23">
    <location>
        <begin position="832"/>
        <end position="866"/>
    </location>
</feature>
<evidence type="ECO:0000256" key="23">
    <source>
        <dbReference type="SAM" id="MobiDB-lite"/>
    </source>
</evidence>
<dbReference type="InterPro" id="IPR012338">
    <property type="entry name" value="Beta-lactam/transpept-like"/>
</dbReference>
<dbReference type="SUPFAM" id="SSF56601">
    <property type="entry name" value="beta-lactamase/transpeptidase-like"/>
    <property type="match status" value="1"/>
</dbReference>
<organism evidence="27 28">
    <name type="scientific">Callosobruchus maculatus</name>
    <name type="common">Southern cowpea weevil</name>
    <name type="synonym">Pulse bruchid</name>
    <dbReference type="NCBI Taxonomy" id="64391"/>
    <lineage>
        <taxon>Eukaryota</taxon>
        <taxon>Metazoa</taxon>
        <taxon>Ecdysozoa</taxon>
        <taxon>Arthropoda</taxon>
        <taxon>Hexapoda</taxon>
        <taxon>Insecta</taxon>
        <taxon>Pterygota</taxon>
        <taxon>Neoptera</taxon>
        <taxon>Endopterygota</taxon>
        <taxon>Coleoptera</taxon>
        <taxon>Polyphaga</taxon>
        <taxon>Cucujiformia</taxon>
        <taxon>Chrysomeloidea</taxon>
        <taxon>Chrysomelidae</taxon>
        <taxon>Bruchinae</taxon>
        <taxon>Bruchini</taxon>
        <taxon>Callosobruchus</taxon>
    </lineage>
</organism>
<dbReference type="Pfam" id="PF24473">
    <property type="entry name" value="CON_HrpB"/>
    <property type="match status" value="1"/>
</dbReference>
<dbReference type="Pfam" id="PF00271">
    <property type="entry name" value="Helicase_C"/>
    <property type="match status" value="1"/>
</dbReference>
<evidence type="ECO:0000256" key="20">
    <source>
        <dbReference type="ARBA" id="ARBA00044770"/>
    </source>
</evidence>
<feature type="domain" description="Helicase ATP-binding" evidence="25">
    <location>
        <begin position="101"/>
        <end position="264"/>
    </location>
</feature>
<evidence type="ECO:0000256" key="21">
    <source>
        <dbReference type="ARBA" id="ARBA00049902"/>
    </source>
</evidence>
<dbReference type="OrthoDB" id="5578494at2759"/>
<dbReference type="SUPFAM" id="SSF52540">
    <property type="entry name" value="P-loop containing nucleoside triphosphate hydrolases"/>
    <property type="match status" value="1"/>
</dbReference>
<dbReference type="GO" id="GO:0005524">
    <property type="term" value="F:ATP binding"/>
    <property type="evidence" value="ECO:0007669"/>
    <property type="project" value="UniProtKB-KW"/>
</dbReference>
<sequence>MALRLPEHLAVPVKTVMFQLSQNGFCRTGNFTRRINIFNANKPFTLTGASLQRPALERGIAGASLYKGRFVKRKFSHLKGPVKARRRDGNSLTRIAQQGDMGMKRLRALVLLSAPTGAGKSTWLPLQILREGKIRGKIILLEPRRLAARNVAQRLAELLNEKPGETVGYRMRAETCTSASTRLEVVTEGILTRMLQNDPELSGVGLVILDEFHERSLQADLALALLLDVQQGLRDDLRLLIMSATLDNERLRQTLPDAPMIASEGRAFPVDRRYQPLAAHQRFDEAVAIATAELLRHEPGSLLLFLPGVGEIQRVQEQLASRVSRDVMLCPLYGALPLAEQRKAILPAPAGQRKVVLATNIAETSLTIEGIRLVVDSTQERVASFDPRTGLTRLLTQRISQASMIQRAGRAGRLEPGICLHLTSAEQAERAAAQSTPEIVQSDLSGLVMDLLQWGCPDPEQLTWLNPPPGVNVTAARNLLTQLGALEGERLTARGQKMAALGNDPRLAAMLTAARDDDEIATAAKLAAILEEPPRGGSSDLEQAFSRNQGNWQQRAQQLCKRLNSKGGSPAGENIPFLLAQAFPDRIARRRGLDGRYQLANGMGAMLDSEDALTRHEWLIAPLLLQGSHSPDARILQAIAVDIDALTRACPQLLQQSDIVEWDDAQGTLKAFRRSQIGKLTLGSIPLAKPSEDELHQAMLNGIREKGLSVLNWTPEAEQYRIRLHCAAKWLPEYGWPAVDDEALLATLEQWLLPQMSGVHSLRALKALDVKTALQNLLDWSLRQRLDSELPGHYTVPTGSRIAIRYHEDNPPALAVRMQEMFGEATTPSIAEGRVPDEEYDDDYEDDYEDEEPMPRKGKGKGRKPRGKRGWFWLLLKLFIVFVVLIAIYGVYLDQKIRSRIDGKVWQLPAAVYGRMVNLEPEMSISKNEMVKLLQATQYRQVTKMTRPGEFTVQAKSIEMIRRPFDFPDSKEGQVRARLTFDGDRLETIENMDNDRQFGFFRLDPRLITMLSSANGEQRLFVARNGFPDLLVDTLLATEDRHFYEHDGISLYSIGRAVLANLTAGRTVQGASTLTQQLVKNLFLSSERSYWRKANEAYMAVLMDARYSKDRILELYMNEVYLGQSGDNEIRGFPLASLYYFGRPVEELSLDQQALLVGMVKGASIYNPWRNPKLALERRNLVLRLLQQQQVIDQELYDMLSARPLGVQPRGGVISPQPAFMQMVRQELQSKLGDKVKDLSGVKIFTTFDSVAQDAAEKAAVEGIPALKKQRKLSDLETAMVVVDRNTGEVRAMVGGAEPQYAGYNRAMQARRSIGSLAKPATYLTALSQPNLYRLNTWIADAPISLRQPNGQVWSPQNDDKRFSGQVMLVDALTRSMNVPTVNLGMALGLPAITDTWQKLGVPKDQLHPVPAMILGALNLTPIEVAQAFQTIASGGNRAPLSALRSVIAEDGSVLYQSFPQAERAGTGAGCLYDAVDHAAGCAARYRPSAGGEVSWSAPGR</sequence>
<gene>
    <name evidence="27" type="ORF">CALMAC_LOCUS391</name>
</gene>
<dbReference type="GO" id="GO:0003676">
    <property type="term" value="F:nucleic acid binding"/>
    <property type="evidence" value="ECO:0007669"/>
    <property type="project" value="InterPro"/>
</dbReference>
<dbReference type="Gene3D" id="3.30.2060.10">
    <property type="entry name" value="Penicillin-binding protein 1b domain"/>
    <property type="match status" value="1"/>
</dbReference>
<evidence type="ECO:0000256" key="8">
    <source>
        <dbReference type="ARBA" id="ARBA00022679"/>
    </source>
</evidence>
<dbReference type="InterPro" id="IPR001650">
    <property type="entry name" value="Helicase_C-like"/>
</dbReference>
<dbReference type="GO" id="GO:0004386">
    <property type="term" value="F:helicase activity"/>
    <property type="evidence" value="ECO:0007669"/>
    <property type="project" value="UniProtKB-KW"/>
</dbReference>
<evidence type="ECO:0000256" key="7">
    <source>
        <dbReference type="ARBA" id="ARBA00022676"/>
    </source>
</evidence>
<dbReference type="InterPro" id="IPR049614">
    <property type="entry name" value="HrpB_DEXH"/>
</dbReference>
<dbReference type="Pfam" id="PF00905">
    <property type="entry name" value="Transpeptidase"/>
    <property type="match status" value="1"/>
</dbReference>
<evidence type="ECO:0000256" key="16">
    <source>
        <dbReference type="ARBA" id="ARBA00023251"/>
    </source>
</evidence>
<dbReference type="PANTHER" id="PTHR43519:SF1">
    <property type="entry name" value="ATP-DEPENDENT RNA HELICASE HRPB"/>
    <property type="match status" value="1"/>
</dbReference>
<keyword evidence="13" id="KW-0133">Cell shape</keyword>
<dbReference type="GO" id="GO:0008955">
    <property type="term" value="F:peptidoglycan glycosyltransferase activity"/>
    <property type="evidence" value="ECO:0007669"/>
    <property type="project" value="UniProtKB-EC"/>
</dbReference>
<dbReference type="CDD" id="cd17990">
    <property type="entry name" value="DEXHc_HrpB"/>
    <property type="match status" value="1"/>
</dbReference>
<keyword evidence="18" id="KW-0961">Cell wall biogenesis/degradation</keyword>
<feature type="compositionally biased region" description="Acidic residues" evidence="23">
    <location>
        <begin position="838"/>
        <end position="852"/>
    </location>
</feature>
<dbReference type="GO" id="GO:0046677">
    <property type="term" value="P:response to antibiotic"/>
    <property type="evidence" value="ECO:0007669"/>
    <property type="project" value="UniProtKB-KW"/>
</dbReference>
<evidence type="ECO:0000256" key="1">
    <source>
        <dbReference type="ARBA" id="ARBA00004236"/>
    </source>
</evidence>
<dbReference type="Gene3D" id="3.40.50.300">
    <property type="entry name" value="P-loop containing nucleotide triphosphate hydrolases"/>
    <property type="match status" value="2"/>
</dbReference>
<accession>A0A653BEQ3</accession>
<evidence type="ECO:0000256" key="19">
    <source>
        <dbReference type="ARBA" id="ARBA00032454"/>
    </source>
</evidence>
<evidence type="ECO:0000256" key="4">
    <source>
        <dbReference type="ARBA" id="ARBA00022475"/>
    </source>
</evidence>
<dbReference type="InterPro" id="IPR001460">
    <property type="entry name" value="PCN-bd_Tpept"/>
</dbReference>
<dbReference type="GO" id="GO:0004180">
    <property type="term" value="F:carboxypeptidase activity"/>
    <property type="evidence" value="ECO:0007669"/>
    <property type="project" value="UniProtKB-KW"/>
</dbReference>
<feature type="domain" description="Helicase C-terminal" evidence="26">
    <location>
        <begin position="282"/>
        <end position="455"/>
    </location>
</feature>
<keyword evidence="11" id="KW-0347">Helicase</keyword>
<evidence type="ECO:0000259" key="25">
    <source>
        <dbReference type="PROSITE" id="PS51192"/>
    </source>
</evidence>
<dbReference type="InterPro" id="IPR011813">
    <property type="entry name" value="PBP_1b"/>
</dbReference>
<dbReference type="NCBIfam" id="TIGR02071">
    <property type="entry name" value="PBP_1b"/>
    <property type="match status" value="1"/>
</dbReference>
<dbReference type="Pfam" id="PF00270">
    <property type="entry name" value="DEAD"/>
    <property type="match status" value="1"/>
</dbReference>
<dbReference type="Pfam" id="PF14814">
    <property type="entry name" value="UB2H"/>
    <property type="match status" value="1"/>
</dbReference>
<dbReference type="InterPro" id="IPR023346">
    <property type="entry name" value="Lysozyme-like_dom_sf"/>
</dbReference>
<dbReference type="InterPro" id="IPR036950">
    <property type="entry name" value="PBP_transglycosylase"/>
</dbReference>
<feature type="transmembrane region" description="Helical" evidence="24">
    <location>
        <begin position="871"/>
        <end position="892"/>
    </location>
</feature>
<dbReference type="EC" id="2.4.99.28" evidence="20"/>
<comment type="pathway">
    <text evidence="2">Cell wall biogenesis; peptidoglycan biosynthesis.</text>
</comment>
<keyword evidence="9" id="KW-0547">Nucleotide-binding</keyword>
<evidence type="ECO:0000256" key="13">
    <source>
        <dbReference type="ARBA" id="ARBA00022960"/>
    </source>
</evidence>
<dbReference type="GO" id="GO:0008658">
    <property type="term" value="F:penicillin binding"/>
    <property type="evidence" value="ECO:0007669"/>
    <property type="project" value="InterPro"/>
</dbReference>
<dbReference type="GO" id="GO:0008360">
    <property type="term" value="P:regulation of cell shape"/>
    <property type="evidence" value="ECO:0007669"/>
    <property type="project" value="UniProtKB-KW"/>
</dbReference>
<dbReference type="GO" id="GO:0006508">
    <property type="term" value="P:proteolysis"/>
    <property type="evidence" value="ECO:0007669"/>
    <property type="project" value="UniProtKB-KW"/>
</dbReference>
<evidence type="ECO:0000256" key="5">
    <source>
        <dbReference type="ARBA" id="ARBA00022645"/>
    </source>
</evidence>
<dbReference type="Gene3D" id="1.10.3810.10">
    <property type="entry name" value="Biosynthetic peptidoglycan transglycosylase-like"/>
    <property type="match status" value="1"/>
</dbReference>
<dbReference type="InterPro" id="IPR014001">
    <property type="entry name" value="Helicase_ATP-bd"/>
</dbReference>
<dbReference type="Gene3D" id="1.20.5.100">
    <property type="entry name" value="Cytochrome c1, transmembrane anchor, C-terminal"/>
    <property type="match status" value="1"/>
</dbReference>
<keyword evidence="5" id="KW-0121">Carboxypeptidase</keyword>
<evidence type="ECO:0000256" key="14">
    <source>
        <dbReference type="ARBA" id="ARBA00022984"/>
    </source>
</evidence>
<evidence type="ECO:0000256" key="18">
    <source>
        <dbReference type="ARBA" id="ARBA00023316"/>
    </source>
</evidence>
<evidence type="ECO:0000256" key="10">
    <source>
        <dbReference type="ARBA" id="ARBA00022801"/>
    </source>
</evidence>
<feature type="compositionally biased region" description="Basic residues" evidence="23">
    <location>
        <begin position="856"/>
        <end position="866"/>
    </location>
</feature>
<reference evidence="27 28" key="1">
    <citation type="submission" date="2019-01" db="EMBL/GenBank/DDBJ databases">
        <authorList>
            <person name="Sayadi A."/>
        </authorList>
    </citation>
    <scope>NUCLEOTIDE SEQUENCE [LARGE SCALE GENOMIC DNA]</scope>
</reference>
<dbReference type="InterPro" id="IPR011545">
    <property type="entry name" value="DEAD/DEAH_box_helicase_dom"/>
</dbReference>
<dbReference type="FunFam" id="3.40.50.300:FF:002125">
    <property type="entry name" value="ATP-dependent helicase HrpB"/>
    <property type="match status" value="1"/>
</dbReference>
<keyword evidence="17" id="KW-0511">Multifunctional enzyme</keyword>
<dbReference type="NCBIfam" id="NF008662">
    <property type="entry name" value="PRK11664.1"/>
    <property type="match status" value="1"/>
</dbReference>
<comment type="catalytic activity">
    <reaction evidence="21">
        <text>[GlcNAc-(1-&gt;4)-Mur2Ac(oyl-L-Ala-gamma-D-Glu-L-Lys-D-Ala-D-Ala)](n)-di-trans,octa-cis-undecaprenyl diphosphate + beta-D-GlcNAc-(1-&gt;4)-Mur2Ac(oyl-L-Ala-gamma-D-Glu-L-Lys-D-Ala-D-Ala)-di-trans,octa-cis-undecaprenyl diphosphate = [GlcNAc-(1-&gt;4)-Mur2Ac(oyl-L-Ala-gamma-D-Glu-L-Lys-D-Ala-D-Ala)](n+1)-di-trans,octa-cis-undecaprenyl diphosphate + di-trans,octa-cis-undecaprenyl diphosphate + H(+)</text>
        <dbReference type="Rhea" id="RHEA:23708"/>
        <dbReference type="Rhea" id="RHEA-COMP:9602"/>
        <dbReference type="Rhea" id="RHEA-COMP:9603"/>
        <dbReference type="ChEBI" id="CHEBI:15378"/>
        <dbReference type="ChEBI" id="CHEBI:58405"/>
        <dbReference type="ChEBI" id="CHEBI:60033"/>
        <dbReference type="ChEBI" id="CHEBI:78435"/>
        <dbReference type="EC" id="2.4.99.28"/>
    </reaction>
</comment>